<reference evidence="1" key="1">
    <citation type="submission" date="2022-10" db="EMBL/GenBank/DDBJ databases">
        <title>Complete genome sequence of Schlegelella aquatica LMG 23380.</title>
        <authorList>
            <person name="Musilova J."/>
            <person name="Kourilova X."/>
            <person name="Bezdicek M."/>
            <person name="Hermankova K."/>
            <person name="Obruca S."/>
            <person name="Sedlar K."/>
        </authorList>
    </citation>
    <scope>NUCLEOTIDE SEQUENCE</scope>
    <source>
        <strain evidence="1">LMG 23380</strain>
    </source>
</reference>
<evidence type="ECO:0000313" key="2">
    <source>
        <dbReference type="Proteomes" id="UP001163266"/>
    </source>
</evidence>
<protein>
    <submittedName>
        <fullName evidence="1">Uncharacterized protein</fullName>
    </submittedName>
</protein>
<gene>
    <name evidence="1" type="ORF">OMP39_07610</name>
</gene>
<sequence>MAGVSLIVRPEGLDSEREINEWWLVSGELAARLRSAGLPVVQLEELSFWGRFATGDALAEDPDLLGALPS</sequence>
<name>A0ABY6MM18_9BURK</name>
<dbReference type="EMBL" id="CP110257">
    <property type="protein sequence ID" value="UZD53578.1"/>
    <property type="molecule type" value="Genomic_DNA"/>
</dbReference>
<evidence type="ECO:0000313" key="1">
    <source>
        <dbReference type="EMBL" id="UZD53578.1"/>
    </source>
</evidence>
<dbReference type="Proteomes" id="UP001163266">
    <property type="component" value="Chromosome"/>
</dbReference>
<keyword evidence="2" id="KW-1185">Reference proteome</keyword>
<proteinExistence type="predicted"/>
<organism evidence="1 2">
    <name type="scientific">Caldimonas aquatica</name>
    <dbReference type="NCBI Taxonomy" id="376175"/>
    <lineage>
        <taxon>Bacteria</taxon>
        <taxon>Pseudomonadati</taxon>
        <taxon>Pseudomonadota</taxon>
        <taxon>Betaproteobacteria</taxon>
        <taxon>Burkholderiales</taxon>
        <taxon>Sphaerotilaceae</taxon>
        <taxon>Caldimonas</taxon>
    </lineage>
</organism>
<dbReference type="RefSeq" id="WP_264891161.1">
    <property type="nucleotide sequence ID" value="NZ_CP110257.1"/>
</dbReference>
<accession>A0ABY6MM18</accession>